<keyword evidence="5" id="KW-1185">Reference proteome</keyword>
<dbReference type="EMBL" id="AP028914">
    <property type="protein sequence ID" value="BES95585.1"/>
    <property type="molecule type" value="Genomic_DNA"/>
</dbReference>
<dbReference type="Pfam" id="PF00415">
    <property type="entry name" value="RCC1"/>
    <property type="match status" value="2"/>
</dbReference>
<feature type="repeat" description="RCC1" evidence="2">
    <location>
        <begin position="102"/>
        <end position="151"/>
    </location>
</feature>
<name>A0ABN7ATS0_9HEMI</name>
<evidence type="ECO:0000313" key="4">
    <source>
        <dbReference type="EMBL" id="BES95585.1"/>
    </source>
</evidence>
<sequence>MGEYQMGYYDFPSTVAAFQNVTAPSNFIIAYSVLFSLPIPVNKKNCGVFTTNKLKTYQVGAACPLYKDEGPVTPIELPELKGFIPKNFCVGPKHAGMLTVNGSIYLWGANEVGQLGNGDESPSRRPTKVAGDTKFSQLVCAEKATLAIAENGEVHQWGQLNPRSDEKYSTPHNCGFKADNIGAGQYHAVATKYIHRKGVGFSRCFTWGLGADGRLGHGNEDDIPCNKAKKLKFDVSDSATSTRSTAVIDESSQLRVFGRNYGNLKVNHGPKILTPTVVEELGEDLETVRADWADDIYLTDNEDDVQVLLGDRITYDDPEADKEGTPSKGSPPKVVEIRMPS</sequence>
<organism evidence="4 5">
    <name type="scientific">Nesidiocoris tenuis</name>
    <dbReference type="NCBI Taxonomy" id="355587"/>
    <lineage>
        <taxon>Eukaryota</taxon>
        <taxon>Metazoa</taxon>
        <taxon>Ecdysozoa</taxon>
        <taxon>Arthropoda</taxon>
        <taxon>Hexapoda</taxon>
        <taxon>Insecta</taxon>
        <taxon>Pterygota</taxon>
        <taxon>Neoptera</taxon>
        <taxon>Paraneoptera</taxon>
        <taxon>Hemiptera</taxon>
        <taxon>Heteroptera</taxon>
        <taxon>Panheteroptera</taxon>
        <taxon>Cimicomorpha</taxon>
        <taxon>Miridae</taxon>
        <taxon>Dicyphina</taxon>
        <taxon>Nesidiocoris</taxon>
    </lineage>
</organism>
<keyword evidence="1" id="KW-0677">Repeat</keyword>
<feature type="region of interest" description="Disordered" evidence="3">
    <location>
        <begin position="315"/>
        <end position="341"/>
    </location>
</feature>
<dbReference type="InterPro" id="IPR009091">
    <property type="entry name" value="RCC1/BLIP-II"/>
</dbReference>
<protein>
    <submittedName>
        <fullName evidence="4">Uncharacterized protein</fullName>
    </submittedName>
</protein>
<dbReference type="PANTHER" id="PTHR22870:SF408">
    <property type="entry name" value="OS09G0560450 PROTEIN"/>
    <property type="match status" value="1"/>
</dbReference>
<dbReference type="Gene3D" id="2.130.10.30">
    <property type="entry name" value="Regulator of chromosome condensation 1/beta-lactamase-inhibitor protein II"/>
    <property type="match status" value="1"/>
</dbReference>
<evidence type="ECO:0000256" key="3">
    <source>
        <dbReference type="SAM" id="MobiDB-lite"/>
    </source>
</evidence>
<dbReference type="PROSITE" id="PS50012">
    <property type="entry name" value="RCC1_3"/>
    <property type="match status" value="1"/>
</dbReference>
<evidence type="ECO:0000256" key="1">
    <source>
        <dbReference type="ARBA" id="ARBA00022737"/>
    </source>
</evidence>
<evidence type="ECO:0000313" key="5">
    <source>
        <dbReference type="Proteomes" id="UP001307889"/>
    </source>
</evidence>
<dbReference type="PANTHER" id="PTHR22870">
    <property type="entry name" value="REGULATOR OF CHROMOSOME CONDENSATION"/>
    <property type="match status" value="1"/>
</dbReference>
<dbReference type="InterPro" id="IPR000408">
    <property type="entry name" value="Reg_chr_condens"/>
</dbReference>
<dbReference type="InterPro" id="IPR051210">
    <property type="entry name" value="Ub_ligase/GEF_domain"/>
</dbReference>
<evidence type="ECO:0000256" key="2">
    <source>
        <dbReference type="PROSITE-ProRule" id="PRU00235"/>
    </source>
</evidence>
<reference evidence="4 5" key="1">
    <citation type="submission" date="2023-09" db="EMBL/GenBank/DDBJ databases">
        <title>Nesidiocoris tenuis whole genome shotgun sequence.</title>
        <authorList>
            <person name="Shibata T."/>
            <person name="Shimoda M."/>
            <person name="Kobayashi T."/>
            <person name="Uehara T."/>
        </authorList>
    </citation>
    <scope>NUCLEOTIDE SEQUENCE [LARGE SCALE GENOMIC DNA]</scope>
    <source>
        <strain evidence="4 5">Japan</strain>
    </source>
</reference>
<dbReference type="SUPFAM" id="SSF50985">
    <property type="entry name" value="RCC1/BLIP-II"/>
    <property type="match status" value="1"/>
</dbReference>
<dbReference type="Proteomes" id="UP001307889">
    <property type="component" value="Chromosome 6"/>
</dbReference>
<gene>
    <name evidence="4" type="ORF">NTJ_08395</name>
</gene>
<accession>A0ABN7ATS0</accession>
<proteinExistence type="predicted"/>